<dbReference type="InterPro" id="IPR005197">
    <property type="entry name" value="Glyco_hydro_71"/>
</dbReference>
<proteinExistence type="predicted"/>
<evidence type="ECO:0000256" key="1">
    <source>
        <dbReference type="SAM" id="SignalP"/>
    </source>
</evidence>
<name>A0AAE1C555_9PEZI</name>
<dbReference type="Proteomes" id="UP001274830">
    <property type="component" value="Unassembled WGS sequence"/>
</dbReference>
<feature type="signal peptide" evidence="1">
    <location>
        <begin position="1"/>
        <end position="19"/>
    </location>
</feature>
<dbReference type="EMBL" id="JAUTXT010000004">
    <property type="protein sequence ID" value="KAK3678381.1"/>
    <property type="molecule type" value="Genomic_DNA"/>
</dbReference>
<organism evidence="2 3">
    <name type="scientific">Recurvomyces mirabilis</name>
    <dbReference type="NCBI Taxonomy" id="574656"/>
    <lineage>
        <taxon>Eukaryota</taxon>
        <taxon>Fungi</taxon>
        <taxon>Dikarya</taxon>
        <taxon>Ascomycota</taxon>
        <taxon>Pezizomycotina</taxon>
        <taxon>Dothideomycetes</taxon>
        <taxon>Dothideomycetidae</taxon>
        <taxon>Mycosphaerellales</taxon>
        <taxon>Teratosphaeriaceae</taxon>
        <taxon>Recurvomyces</taxon>
    </lineage>
</organism>
<dbReference type="CDD" id="cd11577">
    <property type="entry name" value="GH71"/>
    <property type="match status" value="1"/>
</dbReference>
<sequence>MFTLNVAAAAALVVRAASAADVFAHFMVQNAYAYDVGQWKTDIASAQQIGIDGFALNWIPPDCQGGLGWTVDRIDDAFTAAAAMNFKLMYSFDMSYSTCNIYWNQTFMGEMISKYAGNSATYRWNSNILVSTYGGDQVQQYGNDFFAGLKSSLSGSNAITLAPALTTYSLAAQDDATGAANKLMNDYSSIDGYFDWQAWPLNTGNNITATPDQAFQSALKSKGKTGPYIMSVSPWQYKDLNNGNPLDTWVAYSDTLFDDRFKQLTGDDVKPDIIELLTWNDFCESHYLRDLPNQQDTSAKDYVVLGDMGTYVWGQNHAPWRIIAKYYISWWKNGSPPAITMDQVVFWHRIHPKGATCSGGSSTAVRNAQYPDDAVFAWALVKEKSTISMSVGSNQYWTFEADNNGPATGMVPFPSDLGNGVTPEVAIMRNGQAVQSGKSSQVVQGYCTYQNFNPVVNLVGPGINVGPSS</sequence>
<dbReference type="Pfam" id="PF03659">
    <property type="entry name" value="Glyco_hydro_71"/>
    <property type="match status" value="1"/>
</dbReference>
<keyword evidence="3" id="KW-1185">Reference proteome</keyword>
<dbReference type="Gene3D" id="3.20.20.80">
    <property type="entry name" value="Glycosidases"/>
    <property type="match status" value="1"/>
</dbReference>
<protein>
    <recommendedName>
        <fullName evidence="4">Glycoside hydrolase family 71 protein</fullName>
    </recommendedName>
</protein>
<dbReference type="AlphaFoldDB" id="A0AAE1C555"/>
<evidence type="ECO:0000313" key="3">
    <source>
        <dbReference type="Proteomes" id="UP001274830"/>
    </source>
</evidence>
<accession>A0AAE1C555</accession>
<feature type="chain" id="PRO_5041911340" description="Glycoside hydrolase family 71 protein" evidence="1">
    <location>
        <begin position="20"/>
        <end position="469"/>
    </location>
</feature>
<evidence type="ECO:0000313" key="2">
    <source>
        <dbReference type="EMBL" id="KAK3678381.1"/>
    </source>
</evidence>
<gene>
    <name evidence="2" type="ORF">LTR78_001678</name>
</gene>
<reference evidence="2" key="1">
    <citation type="submission" date="2023-07" db="EMBL/GenBank/DDBJ databases">
        <title>Black Yeasts Isolated from many extreme environments.</title>
        <authorList>
            <person name="Coleine C."/>
            <person name="Stajich J.E."/>
            <person name="Selbmann L."/>
        </authorList>
    </citation>
    <scope>NUCLEOTIDE SEQUENCE</scope>
    <source>
        <strain evidence="2">CCFEE 5485</strain>
    </source>
</reference>
<keyword evidence="1" id="KW-0732">Signal</keyword>
<comment type="caution">
    <text evidence="2">The sequence shown here is derived from an EMBL/GenBank/DDBJ whole genome shotgun (WGS) entry which is preliminary data.</text>
</comment>
<dbReference type="GO" id="GO:0051118">
    <property type="term" value="F:glucan endo-1,3-alpha-glucosidase activity"/>
    <property type="evidence" value="ECO:0007669"/>
    <property type="project" value="InterPro"/>
</dbReference>
<evidence type="ECO:0008006" key="4">
    <source>
        <dbReference type="Google" id="ProtNLM"/>
    </source>
</evidence>